<feature type="region of interest" description="Disordered" evidence="1">
    <location>
        <begin position="149"/>
        <end position="217"/>
    </location>
</feature>
<evidence type="ECO:0000256" key="1">
    <source>
        <dbReference type="SAM" id="MobiDB-lite"/>
    </source>
</evidence>
<comment type="caution">
    <text evidence="2">The sequence shown here is derived from an EMBL/GenBank/DDBJ whole genome shotgun (WGS) entry which is preliminary data.</text>
</comment>
<gene>
    <name evidence="2" type="ORF">GGX14DRAFT_399835</name>
</gene>
<name>A0AAD6VAY3_9AGAR</name>
<protein>
    <submittedName>
        <fullName evidence="2">Uncharacterized protein</fullName>
    </submittedName>
</protein>
<proteinExistence type="predicted"/>
<reference evidence="2" key="1">
    <citation type="submission" date="2023-03" db="EMBL/GenBank/DDBJ databases">
        <title>Massive genome expansion in bonnet fungi (Mycena s.s.) driven by repeated elements and novel gene families across ecological guilds.</title>
        <authorList>
            <consortium name="Lawrence Berkeley National Laboratory"/>
            <person name="Harder C.B."/>
            <person name="Miyauchi S."/>
            <person name="Viragh M."/>
            <person name="Kuo A."/>
            <person name="Thoen E."/>
            <person name="Andreopoulos B."/>
            <person name="Lu D."/>
            <person name="Skrede I."/>
            <person name="Drula E."/>
            <person name="Henrissat B."/>
            <person name="Morin E."/>
            <person name="Kohler A."/>
            <person name="Barry K."/>
            <person name="LaButti K."/>
            <person name="Morin E."/>
            <person name="Salamov A."/>
            <person name="Lipzen A."/>
            <person name="Mereny Z."/>
            <person name="Hegedus B."/>
            <person name="Baldrian P."/>
            <person name="Stursova M."/>
            <person name="Weitz H."/>
            <person name="Taylor A."/>
            <person name="Grigoriev I.V."/>
            <person name="Nagy L.G."/>
            <person name="Martin F."/>
            <person name="Kauserud H."/>
        </authorList>
    </citation>
    <scope>NUCLEOTIDE SEQUENCE</scope>
    <source>
        <strain evidence="2">9144</strain>
    </source>
</reference>
<evidence type="ECO:0000313" key="2">
    <source>
        <dbReference type="EMBL" id="KAJ7201889.1"/>
    </source>
</evidence>
<accession>A0AAD6VAY3</accession>
<dbReference type="Proteomes" id="UP001219525">
    <property type="component" value="Unassembled WGS sequence"/>
</dbReference>
<evidence type="ECO:0000313" key="3">
    <source>
        <dbReference type="Proteomes" id="UP001219525"/>
    </source>
</evidence>
<keyword evidence="3" id="KW-1185">Reference proteome</keyword>
<dbReference type="AlphaFoldDB" id="A0AAD6VAY3"/>
<sequence>MHLIYLARITERVRIIPRFRPVHIDGNATDIDFSAVFDLPRLQKEVRTPILEWRDVEVTDTESELVEELGCWNIHHKTWEDLDEAMYLETPTDAHLAIRVTSIQDVSYTRVPQRPRHAPVVASLVAFNERATSLKRLPEPIRSPIIDLARLHERTQGSGGRRRRRASRPSVQRRRLRARPRPPERPGARLHERARQQSVLRSGHSRTRFAAGPVPRVAGRMRRTPEIQDIAVNYTRQLFGVAPEELIPPRAALSDCFAPLSAYERRIPKVCAEILEDTGVAVDRVIIMSEEDSQEWWES</sequence>
<feature type="compositionally biased region" description="Basic and acidic residues" evidence="1">
    <location>
        <begin position="181"/>
        <end position="195"/>
    </location>
</feature>
<dbReference type="EMBL" id="JARJCW010000057">
    <property type="protein sequence ID" value="KAJ7201889.1"/>
    <property type="molecule type" value="Genomic_DNA"/>
</dbReference>
<organism evidence="2 3">
    <name type="scientific">Mycena pura</name>
    <dbReference type="NCBI Taxonomy" id="153505"/>
    <lineage>
        <taxon>Eukaryota</taxon>
        <taxon>Fungi</taxon>
        <taxon>Dikarya</taxon>
        <taxon>Basidiomycota</taxon>
        <taxon>Agaricomycotina</taxon>
        <taxon>Agaricomycetes</taxon>
        <taxon>Agaricomycetidae</taxon>
        <taxon>Agaricales</taxon>
        <taxon>Marasmiineae</taxon>
        <taxon>Mycenaceae</taxon>
        <taxon>Mycena</taxon>
    </lineage>
</organism>
<feature type="compositionally biased region" description="Basic residues" evidence="1">
    <location>
        <begin position="160"/>
        <end position="180"/>
    </location>
</feature>